<dbReference type="EMBL" id="JAMZIH010005217">
    <property type="protein sequence ID" value="KAJ1675649.1"/>
    <property type="molecule type" value="Genomic_DNA"/>
</dbReference>
<dbReference type="Proteomes" id="UP001145114">
    <property type="component" value="Unassembled WGS sequence"/>
</dbReference>
<evidence type="ECO:0000313" key="1">
    <source>
        <dbReference type="EMBL" id="KAJ1675649.1"/>
    </source>
</evidence>
<keyword evidence="2" id="KW-1185">Reference proteome</keyword>
<organism evidence="1 2">
    <name type="scientific">Spiromyces aspiralis</name>
    <dbReference type="NCBI Taxonomy" id="68401"/>
    <lineage>
        <taxon>Eukaryota</taxon>
        <taxon>Fungi</taxon>
        <taxon>Fungi incertae sedis</taxon>
        <taxon>Zoopagomycota</taxon>
        <taxon>Kickxellomycotina</taxon>
        <taxon>Kickxellomycetes</taxon>
        <taxon>Kickxellales</taxon>
        <taxon>Kickxellaceae</taxon>
        <taxon>Spiromyces</taxon>
    </lineage>
</organism>
<gene>
    <name evidence="1" type="primary">B52</name>
    <name evidence="1" type="ORF">EV182_000852</name>
</gene>
<comment type="caution">
    <text evidence="1">The sequence shown here is derived from an EMBL/GenBank/DDBJ whole genome shotgun (WGS) entry which is preliminary data.</text>
</comment>
<evidence type="ECO:0000313" key="2">
    <source>
        <dbReference type="Proteomes" id="UP001145114"/>
    </source>
</evidence>
<reference evidence="1" key="1">
    <citation type="submission" date="2022-06" db="EMBL/GenBank/DDBJ databases">
        <title>Phylogenomic reconstructions and comparative analyses of Kickxellomycotina fungi.</title>
        <authorList>
            <person name="Reynolds N.K."/>
            <person name="Stajich J.E."/>
            <person name="Barry K."/>
            <person name="Grigoriev I.V."/>
            <person name="Crous P."/>
            <person name="Smith M.E."/>
        </authorList>
    </citation>
    <scope>NUCLEOTIDE SEQUENCE</scope>
    <source>
        <strain evidence="1">RSA 2271</strain>
    </source>
</reference>
<accession>A0ACC1HMT6</accession>
<sequence length="200" mass="21216">MKDLKDFFMEAGDVAFADCHKIRHGEGIVEFHREEDMRNAIRKLDGRELNGRRVRLTEVGFDYLLRIIQDRTEAIGAVSVIGTIGPVRRVAGIVVVAIVRAAAPVATPVLQFAVVAAHVLPVLPALPALRPAAAGTPAAALAVLHLRLPTTMTARLSPNSANDFNGEPVSPVVDDPFQDTSLKAGSPVAAAAATTTSGWE</sequence>
<proteinExistence type="predicted"/>
<name>A0ACC1HMT6_9FUNG</name>
<protein>
    <submittedName>
        <fullName evidence="1">Serine-arginine protein 55</fullName>
    </submittedName>
</protein>